<dbReference type="InterPro" id="IPR026891">
    <property type="entry name" value="Fn3-like"/>
</dbReference>
<dbReference type="InterPro" id="IPR001764">
    <property type="entry name" value="Glyco_hydro_3_N"/>
</dbReference>
<dbReference type="Gene3D" id="2.60.40.10">
    <property type="entry name" value="Immunoglobulins"/>
    <property type="match status" value="1"/>
</dbReference>
<dbReference type="SMART" id="SM01217">
    <property type="entry name" value="Fn3_like"/>
    <property type="match status" value="1"/>
</dbReference>
<dbReference type="InterPro" id="IPR002772">
    <property type="entry name" value="Glyco_hydro_3_C"/>
</dbReference>
<evidence type="ECO:0000256" key="2">
    <source>
        <dbReference type="ARBA" id="ARBA00022729"/>
    </source>
</evidence>
<dbReference type="PANTHER" id="PTHR42721:SF3">
    <property type="entry name" value="BETA-D-XYLOSIDASE 5-RELATED"/>
    <property type="match status" value="1"/>
</dbReference>
<dbReference type="GO" id="GO:0009044">
    <property type="term" value="F:xylan 1,4-beta-xylosidase activity"/>
    <property type="evidence" value="ECO:0007669"/>
    <property type="project" value="InterPro"/>
</dbReference>
<dbReference type="GO" id="GO:0045493">
    <property type="term" value="P:xylan catabolic process"/>
    <property type="evidence" value="ECO:0007669"/>
    <property type="project" value="InterPro"/>
</dbReference>
<dbReference type="RefSeq" id="WP_111491071.1">
    <property type="nucleotide sequence ID" value="NZ_CP031264.1"/>
</dbReference>
<dbReference type="Pfam" id="PF01915">
    <property type="entry name" value="Glyco_hydro_3_C"/>
    <property type="match status" value="1"/>
</dbReference>
<dbReference type="Pfam" id="PF14310">
    <property type="entry name" value="Fn3-like"/>
    <property type="match status" value="1"/>
</dbReference>
<proteinExistence type="inferred from homology"/>
<keyword evidence="3 6" id="KW-0378">Hydrolase</keyword>
<comment type="similarity">
    <text evidence="1">Belongs to the glycosyl hydrolase 3 family.</text>
</comment>
<dbReference type="FunFam" id="3.20.20.300:FF:000011">
    <property type="entry name" value="Glycosyl hydrolase"/>
    <property type="match status" value="1"/>
</dbReference>
<dbReference type="InterPro" id="IPR036881">
    <property type="entry name" value="Glyco_hydro_3_C_sf"/>
</dbReference>
<sequence>MAIHPTPHAPAEAAETATAEGPWRDPSLAPAARVADLIGRMTLEEKAAQLYGVWVGADADGDGVAPHQNDMVDPVDLDELTTRGLGQLTRPFGTAPVDPGVGAVALARAQRRITSANRFGIPALAHEECLAGFTAWGATAYPVPLAWGAAWDPALVAEMAHRIGRDMRSVGVHQGLAPVLDVIRDLRWGRVEETIGEDPYLVATIGTAYVRGLQSAGIVATLKHFAGYSASAGARNLAPVRAGVRELADVILPPFEAAVQEGGARSVMHSYAEIDGVPAAADPTLLTGLLRDTWGFTGTVVADYFGIGFLETLHRVAGDRADAARLALTAGVDVELPTVRSYGDALIGAVRDGSVPEELVDRALHRVLVQKCELGLLDRDWSPLPTALGGEYDDADPEQARGTVDLDPPENRAVARLLAEQSCVLLANPGGTLPLPAGARIAVVGPRADDPLAMLGCYSFPSHVGVSHPDVPLGVAIPTLLEAVGAEFPDAAVTHTPGCDVDGDDTSGIEAAVALAREAEACVAVLGDRAGLFGRGTSGEGCDAADLSLPGVQGELLDALLATGTPVVLVLLTGRPYALGRWADRLAGAVQAFFPGEEGGPALAGVLSGRVNPSGRLPVGVPYGPGGQPWTYLQPPLGLAGGVSNLDPTPLYPFGHGLSYTAFDWEPAEADRSEMATDGAVDVELTVRNTGDRDGAEVVQLYLHDPVAQTTRPDVRLVGYARVPLAAGEARRVRFRFHADLASFTGLAGRRIVEPGELELRLGASTGDIRQTLPLRLTGPERTVDHHRRLVCETSVDAAE</sequence>
<name>A0A345SV33_9ACTN</name>
<evidence type="ECO:0000313" key="6">
    <source>
        <dbReference type="EMBL" id="AXI77588.1"/>
    </source>
</evidence>
<accession>A0A345SV33</accession>
<dbReference type="InterPro" id="IPR017853">
    <property type="entry name" value="GH"/>
</dbReference>
<dbReference type="GO" id="GO:0046556">
    <property type="term" value="F:alpha-L-arabinofuranosidase activity"/>
    <property type="evidence" value="ECO:0007669"/>
    <property type="project" value="TreeGrafter"/>
</dbReference>
<feature type="domain" description="Fibronectin type III-like" evidence="5">
    <location>
        <begin position="697"/>
        <end position="766"/>
    </location>
</feature>
<dbReference type="AlphaFoldDB" id="A0A345SV33"/>
<feature type="region of interest" description="Disordered" evidence="4">
    <location>
        <begin position="1"/>
        <end position="26"/>
    </location>
</feature>
<dbReference type="InterPro" id="IPR013783">
    <property type="entry name" value="Ig-like_fold"/>
</dbReference>
<reference evidence="7" key="1">
    <citation type="submission" date="2018-07" db="EMBL/GenBank/DDBJ databases">
        <title>Streptacidiphilus bronchialis DSM 106435 chromosome.</title>
        <authorList>
            <person name="Batra D."/>
            <person name="Gulvik C.A."/>
        </authorList>
    </citation>
    <scope>NUCLEOTIDE SEQUENCE [LARGE SCALE GENOMIC DNA]</scope>
    <source>
        <strain evidence="7">DSM 106435</strain>
    </source>
</reference>
<keyword evidence="2" id="KW-0732">Signal</keyword>
<organism evidence="6 7">
    <name type="scientific">Peterkaempfera bronchialis</name>
    <dbReference type="NCBI Taxonomy" id="2126346"/>
    <lineage>
        <taxon>Bacteria</taxon>
        <taxon>Bacillati</taxon>
        <taxon>Actinomycetota</taxon>
        <taxon>Actinomycetes</taxon>
        <taxon>Kitasatosporales</taxon>
        <taxon>Streptomycetaceae</taxon>
        <taxon>Peterkaempfera</taxon>
    </lineage>
</organism>
<evidence type="ECO:0000256" key="3">
    <source>
        <dbReference type="ARBA" id="ARBA00022801"/>
    </source>
</evidence>
<protein>
    <submittedName>
        <fullName evidence="6">Glycosyl hydrolase</fullName>
    </submittedName>
</protein>
<dbReference type="GO" id="GO:0031222">
    <property type="term" value="P:arabinan catabolic process"/>
    <property type="evidence" value="ECO:0007669"/>
    <property type="project" value="TreeGrafter"/>
</dbReference>
<dbReference type="Gene3D" id="3.40.50.1700">
    <property type="entry name" value="Glycoside hydrolase family 3 C-terminal domain"/>
    <property type="match status" value="1"/>
</dbReference>
<dbReference type="SUPFAM" id="SSF52279">
    <property type="entry name" value="Beta-D-glucan exohydrolase, C-terminal domain"/>
    <property type="match status" value="1"/>
</dbReference>
<dbReference type="PANTHER" id="PTHR42721">
    <property type="entry name" value="SUGAR HYDROLASE-RELATED"/>
    <property type="match status" value="1"/>
</dbReference>
<dbReference type="KEGG" id="stri:C7M71_009175"/>
<evidence type="ECO:0000313" key="7">
    <source>
        <dbReference type="Proteomes" id="UP000249340"/>
    </source>
</evidence>
<evidence type="ECO:0000259" key="5">
    <source>
        <dbReference type="SMART" id="SM01217"/>
    </source>
</evidence>
<dbReference type="PRINTS" id="PR00133">
    <property type="entry name" value="GLHYDRLASE3"/>
</dbReference>
<evidence type="ECO:0000256" key="1">
    <source>
        <dbReference type="ARBA" id="ARBA00005336"/>
    </source>
</evidence>
<evidence type="ECO:0000256" key="4">
    <source>
        <dbReference type="SAM" id="MobiDB-lite"/>
    </source>
</evidence>
<gene>
    <name evidence="6" type="ORF">C7M71_009175</name>
</gene>
<dbReference type="Pfam" id="PF00933">
    <property type="entry name" value="Glyco_hydro_3"/>
    <property type="match status" value="1"/>
</dbReference>
<dbReference type="OrthoDB" id="9803863at2"/>
<feature type="compositionally biased region" description="Low complexity" evidence="4">
    <location>
        <begin position="1"/>
        <end position="20"/>
    </location>
</feature>
<dbReference type="SUPFAM" id="SSF51445">
    <property type="entry name" value="(Trans)glycosidases"/>
    <property type="match status" value="1"/>
</dbReference>
<dbReference type="InterPro" id="IPR044993">
    <property type="entry name" value="BXL"/>
</dbReference>
<dbReference type="InterPro" id="IPR036962">
    <property type="entry name" value="Glyco_hydro_3_N_sf"/>
</dbReference>
<dbReference type="EMBL" id="CP031264">
    <property type="protein sequence ID" value="AXI77588.1"/>
    <property type="molecule type" value="Genomic_DNA"/>
</dbReference>
<dbReference type="Gene3D" id="3.20.20.300">
    <property type="entry name" value="Glycoside hydrolase, family 3, N-terminal domain"/>
    <property type="match status" value="1"/>
</dbReference>
<dbReference type="Proteomes" id="UP000249340">
    <property type="component" value="Chromosome"/>
</dbReference>
<keyword evidence="7" id="KW-1185">Reference proteome</keyword>